<dbReference type="NCBIfam" id="NF008366">
    <property type="entry name" value="PRK11162.1"/>
    <property type="match status" value="1"/>
</dbReference>
<evidence type="ECO:0000259" key="6">
    <source>
        <dbReference type="SMART" id="SM00925"/>
    </source>
</evidence>
<dbReference type="AlphaFoldDB" id="A0A6C1FB34"/>
<dbReference type="EMBL" id="CP047588">
    <property type="protein sequence ID" value="QIE02144.1"/>
    <property type="molecule type" value="Genomic_DNA"/>
</dbReference>
<keyword evidence="4" id="KW-0961">Cell wall biogenesis/degradation</keyword>
<dbReference type="Pfam" id="PF06725">
    <property type="entry name" value="3D"/>
    <property type="match status" value="1"/>
</dbReference>
<dbReference type="InterPro" id="IPR036908">
    <property type="entry name" value="RlpA-like_sf"/>
</dbReference>
<evidence type="ECO:0000256" key="2">
    <source>
        <dbReference type="ARBA" id="ARBA00012587"/>
    </source>
</evidence>
<gene>
    <name evidence="7" type="primary">mltA</name>
    <name evidence="7" type="ORF">GUU85_02145</name>
</gene>
<organism evidence="7 8">
    <name type="scientific">Buchnera aphidicola subsp. Uroleucon sonchi</name>
    <dbReference type="NCBI Taxonomy" id="118118"/>
    <lineage>
        <taxon>Bacteria</taxon>
        <taxon>Pseudomonadati</taxon>
        <taxon>Pseudomonadota</taxon>
        <taxon>Gammaproteobacteria</taxon>
        <taxon>Enterobacterales</taxon>
        <taxon>Erwiniaceae</taxon>
        <taxon>Buchnera</taxon>
    </lineage>
</organism>
<dbReference type="GO" id="GO:0009253">
    <property type="term" value="P:peptidoglycan catabolic process"/>
    <property type="evidence" value="ECO:0007669"/>
    <property type="project" value="TreeGrafter"/>
</dbReference>
<evidence type="ECO:0000256" key="3">
    <source>
        <dbReference type="ARBA" id="ARBA00023239"/>
    </source>
</evidence>
<evidence type="ECO:0000256" key="1">
    <source>
        <dbReference type="ARBA" id="ARBA00001420"/>
    </source>
</evidence>
<evidence type="ECO:0000313" key="7">
    <source>
        <dbReference type="EMBL" id="QIE02144.1"/>
    </source>
</evidence>
<dbReference type="EC" id="4.2.2.n1" evidence="2"/>
<dbReference type="Gene3D" id="2.40.240.50">
    <property type="entry name" value="Barwin-like endoglucanases"/>
    <property type="match status" value="1"/>
</dbReference>
<evidence type="ECO:0000256" key="4">
    <source>
        <dbReference type="ARBA" id="ARBA00023316"/>
    </source>
</evidence>
<dbReference type="Proteomes" id="UP000502958">
    <property type="component" value="Chromosome"/>
</dbReference>
<dbReference type="InterPro" id="IPR026044">
    <property type="entry name" value="MltA"/>
</dbReference>
<dbReference type="GO" id="GO:0019867">
    <property type="term" value="C:outer membrane"/>
    <property type="evidence" value="ECO:0007669"/>
    <property type="project" value="InterPro"/>
</dbReference>
<dbReference type="GO" id="GO:0004553">
    <property type="term" value="F:hydrolase activity, hydrolyzing O-glycosyl compounds"/>
    <property type="evidence" value="ECO:0007669"/>
    <property type="project" value="InterPro"/>
</dbReference>
<dbReference type="GO" id="GO:0009254">
    <property type="term" value="P:peptidoglycan turnover"/>
    <property type="evidence" value="ECO:0007669"/>
    <property type="project" value="InterPro"/>
</dbReference>
<dbReference type="InterPro" id="IPR010611">
    <property type="entry name" value="3D_dom"/>
</dbReference>
<protein>
    <recommendedName>
        <fullName evidence="2">peptidoglycan lytic exotransglycosylase</fullName>
        <ecNumber evidence="2">4.2.2.n1</ecNumber>
    </recommendedName>
    <alternativeName>
        <fullName evidence="5">Murein hydrolase A</fullName>
    </alternativeName>
</protein>
<dbReference type="GO" id="GO:0071555">
    <property type="term" value="P:cell wall organization"/>
    <property type="evidence" value="ECO:0007669"/>
    <property type="project" value="UniProtKB-KW"/>
</dbReference>
<keyword evidence="3 7" id="KW-0456">Lyase</keyword>
<sequence>MRYKKIIILISLMFFILFKEAYAKNIFYNKEDQHDNKLIKHLTKIQKINIKQKIINSRLFLIQIEKIKKFSPALYLKNQLIYTKISHWLKYNANIHELNKFGVHLFPMKGIDNYRHIKITGYYTPIVQARKIRTGNFKYPIYSMPDMHKKYHILPKRKDIYNGALDNKYILAYSNSLINNFIMEIQGSAFIDYGNNKQLIFFSYAGKNGWPYKAIGKILINQGEISQKNMSMQAIKLWCKKHSEKEMKNLFEKNESFVFFKETNQQEAYGASAVPLVSKASIAVDKSIIKSGSVILLKIPILNKHGVFINEYEIRLVIALDVGGAIKNQHFDIYEGVGAKAAKSAGFYNHYGYAWILNN</sequence>
<dbReference type="RefSeq" id="WP_163119505.1">
    <property type="nucleotide sequence ID" value="NZ_CP047588.1"/>
</dbReference>
<dbReference type="CDD" id="cd14668">
    <property type="entry name" value="mlta_B"/>
    <property type="match status" value="1"/>
</dbReference>
<dbReference type="Gene3D" id="2.40.40.10">
    <property type="entry name" value="RlpA-like domain"/>
    <property type="match status" value="1"/>
</dbReference>
<dbReference type="InterPro" id="IPR005300">
    <property type="entry name" value="MltA_B"/>
</dbReference>
<comment type="catalytic activity">
    <reaction evidence="1">
        <text>Exolytic cleavage of the (1-&gt;4)-beta-glycosidic linkage between N-acetylmuramic acid (MurNAc) and N-acetylglucosamine (GlcNAc) residues in peptidoglycan, from either the reducing or the non-reducing ends of the peptidoglycan chains, with concomitant formation of a 1,6-anhydrobond in the MurNAc residue.</text>
        <dbReference type="EC" id="4.2.2.n1"/>
    </reaction>
</comment>
<dbReference type="SMART" id="SM00925">
    <property type="entry name" value="MltA"/>
    <property type="match status" value="1"/>
</dbReference>
<reference evidence="7 8" key="1">
    <citation type="submission" date="2020-01" db="EMBL/GenBank/DDBJ databases">
        <title>Complete genome of Buchnera aphidicola isolated from Chaitophorus populeti.</title>
        <authorList>
            <person name="Park J."/>
            <person name="Xi H."/>
        </authorList>
    </citation>
    <scope>NUCLEOTIDE SEQUENCE [LARGE SCALE GENOMIC DNA]</scope>
    <source>
        <strain evidence="7 8">UsonBac</strain>
    </source>
</reference>
<accession>A0A6C1FB34</accession>
<dbReference type="Pfam" id="PF03562">
    <property type="entry name" value="MltA"/>
    <property type="match status" value="1"/>
</dbReference>
<evidence type="ECO:0000313" key="8">
    <source>
        <dbReference type="Proteomes" id="UP000502958"/>
    </source>
</evidence>
<dbReference type="PANTHER" id="PTHR30124:SF0">
    <property type="entry name" value="MEMBRANE-BOUND LYTIC MUREIN TRANSGLYCOSYLASE A"/>
    <property type="match status" value="1"/>
</dbReference>
<name>A0A6C1FB34_BUCUN</name>
<dbReference type="CDD" id="cd22785">
    <property type="entry name" value="DPBB_MltA-like"/>
    <property type="match status" value="1"/>
</dbReference>
<dbReference type="PANTHER" id="PTHR30124">
    <property type="entry name" value="MEMBRANE-BOUND LYTIC MUREIN TRANSGLYCOSYLASE A"/>
    <property type="match status" value="1"/>
</dbReference>
<dbReference type="GO" id="GO:0008933">
    <property type="term" value="F:peptidoglycan lytic transglycosylase activity"/>
    <property type="evidence" value="ECO:0007669"/>
    <property type="project" value="TreeGrafter"/>
</dbReference>
<dbReference type="SUPFAM" id="SSF50685">
    <property type="entry name" value="Barwin-like endoglucanases"/>
    <property type="match status" value="1"/>
</dbReference>
<proteinExistence type="predicted"/>
<evidence type="ECO:0000256" key="5">
    <source>
        <dbReference type="ARBA" id="ARBA00030918"/>
    </source>
</evidence>
<feature type="domain" description="Lytic transglycosylase MltA" evidence="6">
    <location>
        <begin position="126"/>
        <end position="261"/>
    </location>
</feature>